<dbReference type="SUPFAM" id="SSF53474">
    <property type="entry name" value="alpha/beta-Hydrolases"/>
    <property type="match status" value="1"/>
</dbReference>
<evidence type="ECO:0000259" key="2">
    <source>
        <dbReference type="Pfam" id="PF05448"/>
    </source>
</evidence>
<dbReference type="PANTHER" id="PTHR22946:SF8">
    <property type="entry name" value="ACETYL XYLAN ESTERASE DOMAIN-CONTAINING PROTEIN"/>
    <property type="match status" value="1"/>
</dbReference>
<evidence type="ECO:0000256" key="1">
    <source>
        <dbReference type="SAM" id="SignalP"/>
    </source>
</evidence>
<keyword evidence="1" id="KW-0732">Signal</keyword>
<protein>
    <submittedName>
        <fullName evidence="3">Acetylxylan esterase</fullName>
    </submittedName>
</protein>
<name>A0A8T9SN82_9BACT</name>
<sequence>MLKRLIPFLFLTLGAAATQAQTPAPNSDDQYRESLQQVLDQIQQRYGVKIRPDAALVKDKYVTYAEWRFRPDVNETLKNVLGPLDLQVTPTGDKAYKLKTFQYHLKTPEEGAEQLAYLATRYHDVASWEKRKAELRSCMWEALRLSPMPAKPTSKPIITNKRQYDGYTVENVALETLPGLYMTGSIYKPLKAKGKVPVIISPDGHFGDGRYRADAQLRCATLARMGAMVYSYDLFAWGESLLQFKGEDHRRSLAMTIQALNGERALDYLLSLKNTDPTRVAITGGSGGGSQTMLLTALDDRIKVSVPVVMLSTYHSGGCPCESGQPVHLCGDGTNNAEVAAMAAPRPLLAITDGGDWTAQTPETAMPYLRTLYGYYGKPELAQNVHLPKEKHDYGPSKRQAMYEFMAKYLNLNLRAAEDASGKLDESKVTIEKEEAQKVFGPKGEGLPANALHSFEELQAVFNKARTADGHAQK</sequence>
<accession>A0A8T9SN82</accession>
<dbReference type="RefSeq" id="WP_245090305.1">
    <property type="nucleotide sequence ID" value="NZ_CP095053.1"/>
</dbReference>
<feature type="domain" description="Acetyl xylan esterase" evidence="2">
    <location>
        <begin position="263"/>
        <end position="312"/>
    </location>
</feature>
<dbReference type="InterPro" id="IPR029058">
    <property type="entry name" value="AB_hydrolase_fold"/>
</dbReference>
<dbReference type="Gene3D" id="3.40.50.1820">
    <property type="entry name" value="alpha/beta hydrolase"/>
    <property type="match status" value="1"/>
</dbReference>
<gene>
    <name evidence="3" type="ORF">MUN82_11430</name>
</gene>
<dbReference type="Proteomes" id="UP000829925">
    <property type="component" value="Chromosome"/>
</dbReference>
<dbReference type="KEGG" id="haei:MUN82_11430"/>
<proteinExistence type="predicted"/>
<organism evidence="3 4">
    <name type="scientific">Hymenobacter aerilatus</name>
    <dbReference type="NCBI Taxonomy" id="2932251"/>
    <lineage>
        <taxon>Bacteria</taxon>
        <taxon>Pseudomonadati</taxon>
        <taxon>Bacteroidota</taxon>
        <taxon>Cytophagia</taxon>
        <taxon>Cytophagales</taxon>
        <taxon>Hymenobacteraceae</taxon>
        <taxon>Hymenobacter</taxon>
    </lineage>
</organism>
<dbReference type="InterPro" id="IPR008391">
    <property type="entry name" value="AXE1_dom"/>
</dbReference>
<feature type="chain" id="PRO_5035797288" evidence="1">
    <location>
        <begin position="21"/>
        <end position="474"/>
    </location>
</feature>
<evidence type="ECO:0000313" key="3">
    <source>
        <dbReference type="EMBL" id="UOR03558.1"/>
    </source>
</evidence>
<dbReference type="PANTHER" id="PTHR22946">
    <property type="entry name" value="DIENELACTONE HYDROLASE DOMAIN-CONTAINING PROTEIN-RELATED"/>
    <property type="match status" value="1"/>
</dbReference>
<dbReference type="InterPro" id="IPR050261">
    <property type="entry name" value="FrsA_esterase"/>
</dbReference>
<feature type="signal peptide" evidence="1">
    <location>
        <begin position="1"/>
        <end position="20"/>
    </location>
</feature>
<keyword evidence="4" id="KW-1185">Reference proteome</keyword>
<evidence type="ECO:0000313" key="4">
    <source>
        <dbReference type="Proteomes" id="UP000829925"/>
    </source>
</evidence>
<reference evidence="3 4" key="1">
    <citation type="submission" date="2022-04" db="EMBL/GenBank/DDBJ databases">
        <title>Hymenobacter sp. isolated from the air.</title>
        <authorList>
            <person name="Won M."/>
            <person name="Lee C.-M."/>
            <person name="Woen H.-Y."/>
            <person name="Kwon S.-W."/>
        </authorList>
    </citation>
    <scope>NUCLEOTIDE SEQUENCE [LARGE SCALE GENOMIC DNA]</scope>
    <source>
        <strain evidence="4">5413 J-13</strain>
    </source>
</reference>
<dbReference type="AlphaFoldDB" id="A0A8T9SN82"/>
<dbReference type="Pfam" id="PF05448">
    <property type="entry name" value="AXE1"/>
    <property type="match status" value="1"/>
</dbReference>
<dbReference type="EMBL" id="CP095053">
    <property type="protein sequence ID" value="UOR03558.1"/>
    <property type="molecule type" value="Genomic_DNA"/>
</dbReference>